<evidence type="ECO:0000256" key="1">
    <source>
        <dbReference type="SAM" id="MobiDB-lite"/>
    </source>
</evidence>
<organism evidence="2 3">
    <name type="scientific">Stylonychia lemnae</name>
    <name type="common">Ciliate</name>
    <dbReference type="NCBI Taxonomy" id="5949"/>
    <lineage>
        <taxon>Eukaryota</taxon>
        <taxon>Sar</taxon>
        <taxon>Alveolata</taxon>
        <taxon>Ciliophora</taxon>
        <taxon>Intramacronucleata</taxon>
        <taxon>Spirotrichea</taxon>
        <taxon>Stichotrichia</taxon>
        <taxon>Sporadotrichida</taxon>
        <taxon>Oxytrichidae</taxon>
        <taxon>Stylonychinae</taxon>
        <taxon>Stylonychia</taxon>
    </lineage>
</organism>
<keyword evidence="3" id="KW-1185">Reference proteome</keyword>
<dbReference type="EMBL" id="CCKQ01000030">
    <property type="protein sequence ID" value="CDW71089.1"/>
    <property type="molecule type" value="Genomic_DNA"/>
</dbReference>
<reference evidence="2 3" key="1">
    <citation type="submission" date="2014-06" db="EMBL/GenBank/DDBJ databases">
        <authorList>
            <person name="Swart Estienne"/>
        </authorList>
    </citation>
    <scope>NUCLEOTIDE SEQUENCE [LARGE SCALE GENOMIC DNA]</scope>
    <source>
        <strain evidence="2 3">130c</strain>
    </source>
</reference>
<accession>A0A077ZNN5</accession>
<evidence type="ECO:0000313" key="3">
    <source>
        <dbReference type="Proteomes" id="UP000039865"/>
    </source>
</evidence>
<name>A0A077ZNN5_STYLE</name>
<dbReference type="AlphaFoldDB" id="A0A077ZNN5"/>
<proteinExistence type="predicted"/>
<protein>
    <submittedName>
        <fullName evidence="2">Uncharacterized protein</fullName>
    </submittedName>
</protein>
<feature type="compositionally biased region" description="Low complexity" evidence="1">
    <location>
        <begin position="354"/>
        <end position="425"/>
    </location>
</feature>
<dbReference type="Proteomes" id="UP000039865">
    <property type="component" value="Unassembled WGS sequence"/>
</dbReference>
<evidence type="ECO:0000313" key="2">
    <source>
        <dbReference type="EMBL" id="CDW71089.1"/>
    </source>
</evidence>
<dbReference type="InParanoid" id="A0A077ZNN5"/>
<feature type="region of interest" description="Disordered" evidence="1">
    <location>
        <begin position="350"/>
        <end position="425"/>
    </location>
</feature>
<gene>
    <name evidence="2" type="primary">Contig12806.g13667</name>
    <name evidence="2" type="ORF">STYLEM_28</name>
</gene>
<sequence length="648" mass="72710">MMTARQAIGVWMTSDNKIYVVSTESNRIKVSGIILNNDLTLNSLIYYKSYGAVVLPLFGSSAAKLITDDYAYFAGNYNGNLGFTKYSLINGSPNYSYLIQNSNGHQSQKISQLAKYVSTILNSITIFGCADYLGVDGFDIGFLQILETSVTTNLIKSWLLDMDVQSKCLDVEIDSQYSYILLYKENSVVLQGKITLLDSITVINFNEIRLSTTLTQSLYPKIGYISGSLYFFGGQISQINSNNYSKKQSFIHRYPTDQDCIDQDVINTSVNVDLQTSFTFQAGIGVPKIYNPTIQTISPSDDSVIYQELIGLISQDLKSINLQQLPQSCLQLEPFGAISTPTVFTGNLSDQNYTANSTNSQANNQTNVTNQTSTNNQTQQNNTQNQGQNSTSNQTGLENTNQNQTNQTTTNNTSSGANLTNTTEALNNNQTSDSFIGIPLLFFETPLQDNFSISVGSNLTYQFPKINNILNLIHSFSVSELFLNETLEMVSFNETHIQINPQLTDQGLYYLIIKIQYLDNSNISQSEQYMINLKISKKPNIRGIEPQIILIKNNSTNGNQTDLDLSIKIQSISIHQELSLQFSKSIIVSDQLIKQIYDNYWKFISGCSYRQQFIVLMELDKYLIADHSYSSFYNLVYDQYLDFSLSTL</sequence>